<dbReference type="SUPFAM" id="SSF57095">
    <property type="entry name" value="Scorpion toxin-like"/>
    <property type="match status" value="1"/>
</dbReference>
<dbReference type="InterPro" id="IPR002061">
    <property type="entry name" value="Scorpion_toxinL/defensin"/>
</dbReference>
<feature type="signal peptide" evidence="4">
    <location>
        <begin position="1"/>
        <end position="21"/>
    </location>
</feature>
<evidence type="ECO:0000256" key="3">
    <source>
        <dbReference type="ARBA" id="ARBA00022656"/>
    </source>
</evidence>
<evidence type="ECO:0000256" key="2">
    <source>
        <dbReference type="ARBA" id="ARBA00022525"/>
    </source>
</evidence>
<evidence type="ECO:0000256" key="4">
    <source>
        <dbReference type="SAM" id="SignalP"/>
    </source>
</evidence>
<dbReference type="AlphaFoldDB" id="A0A2I9LPC2"/>
<dbReference type="GO" id="GO:0005576">
    <property type="term" value="C:extracellular region"/>
    <property type="evidence" value="ECO:0007669"/>
    <property type="project" value="UniProtKB-SubCell"/>
</dbReference>
<keyword evidence="3" id="KW-0800">Toxin</keyword>
<dbReference type="InterPro" id="IPR044062">
    <property type="entry name" value="LCN-type_CS_alpha_beta_dom"/>
</dbReference>
<dbReference type="Pfam" id="PF00537">
    <property type="entry name" value="Toxin_3"/>
    <property type="match status" value="1"/>
</dbReference>
<dbReference type="InterPro" id="IPR036574">
    <property type="entry name" value="Scorpion_toxin-like_sf"/>
</dbReference>
<keyword evidence="2" id="KW-0964">Secreted</keyword>
<evidence type="ECO:0000313" key="6">
    <source>
        <dbReference type="EMBL" id="MBW20234.1"/>
    </source>
</evidence>
<sequence length="90" mass="9939">MKSILAIALIFLLLGMEGVQAKDGYPLNQYRCKIGCKPLGENKDCIKVCKSKVGSSYGYCYLWSCYCENISKNAVVWGDSYLGPCLPEGK</sequence>
<dbReference type="Gene3D" id="3.30.30.10">
    <property type="entry name" value="Knottin, scorpion toxin-like"/>
    <property type="match status" value="1"/>
</dbReference>
<keyword evidence="4" id="KW-0732">Signal</keyword>
<proteinExistence type="predicted"/>
<dbReference type="GO" id="GO:0019871">
    <property type="term" value="F:sodium channel inhibitor activity"/>
    <property type="evidence" value="ECO:0007669"/>
    <property type="project" value="InterPro"/>
</dbReference>
<feature type="chain" id="PRO_5014319171" evidence="4">
    <location>
        <begin position="22"/>
        <end position="90"/>
    </location>
</feature>
<dbReference type="EMBL" id="GFWZ01000244">
    <property type="protein sequence ID" value="MBW20234.1"/>
    <property type="molecule type" value="Transcribed_RNA"/>
</dbReference>
<evidence type="ECO:0000259" key="5">
    <source>
        <dbReference type="PROSITE" id="PS51863"/>
    </source>
</evidence>
<protein>
    <submittedName>
        <fullName evidence="6">NaTx</fullName>
    </submittedName>
</protein>
<accession>A0A2I9LPC2</accession>
<organism evidence="6">
    <name type="scientific">Centruroides hentzi</name>
    <dbReference type="NCBI Taxonomy" id="88313"/>
    <lineage>
        <taxon>Eukaryota</taxon>
        <taxon>Metazoa</taxon>
        <taxon>Ecdysozoa</taxon>
        <taxon>Arthropoda</taxon>
        <taxon>Chelicerata</taxon>
        <taxon>Arachnida</taxon>
        <taxon>Scorpiones</taxon>
        <taxon>Buthida</taxon>
        <taxon>Buthoidea</taxon>
        <taxon>Buthidae</taxon>
        <taxon>Centruroides</taxon>
    </lineage>
</organism>
<comment type="subcellular location">
    <subcellularLocation>
        <location evidence="1">Secreted</location>
    </subcellularLocation>
</comment>
<name>A0A2I9LPC2_9SCOR</name>
<evidence type="ECO:0000256" key="1">
    <source>
        <dbReference type="ARBA" id="ARBA00004613"/>
    </source>
</evidence>
<feature type="domain" description="LCN-type CS-alpha/beta" evidence="5">
    <location>
        <begin position="22"/>
        <end position="90"/>
    </location>
</feature>
<dbReference type="PROSITE" id="PS51863">
    <property type="entry name" value="LCN_CSAB"/>
    <property type="match status" value="1"/>
</dbReference>
<reference evidence="6" key="1">
    <citation type="journal article" date="2017" name="Toxicon">
        <title>Venom-gland transcriptomics and venom proteomics of the Hentz striped scorpion (Centruroides hentzi; Buthidae) reveal high toxin diversity in a harmless member of a lethal family.</title>
        <authorList>
            <person name="Ward M.J."/>
            <person name="Ellsworth S.A."/>
            <person name="Rokyta D.R."/>
        </authorList>
    </citation>
    <scope>NUCLEOTIDE SEQUENCE</scope>
    <source>
        <tissue evidence="6">Venom gland</tissue>
    </source>
</reference>
<dbReference type="CDD" id="cd23106">
    <property type="entry name" value="neurotoxins_LC_scorpion"/>
    <property type="match status" value="1"/>
</dbReference>
<dbReference type="GO" id="GO:0090729">
    <property type="term" value="F:toxin activity"/>
    <property type="evidence" value="ECO:0007669"/>
    <property type="project" value="UniProtKB-KW"/>
</dbReference>